<proteinExistence type="inferred from homology"/>
<dbReference type="InterPro" id="IPR019812">
    <property type="entry name" value="Hydgase_assmbl_chp_CS"/>
</dbReference>
<dbReference type="AlphaFoldDB" id="A0A7C5HMW2"/>
<dbReference type="PANTHER" id="PTHR35177">
    <property type="entry name" value="HYDROGENASE MATURATION FACTOR HYBG"/>
    <property type="match status" value="1"/>
</dbReference>
<dbReference type="Gene3D" id="2.30.30.140">
    <property type="match status" value="1"/>
</dbReference>
<name>A0A7C5HMW2_UNCW3</name>
<dbReference type="Pfam" id="PF01455">
    <property type="entry name" value="HupF_HypC"/>
    <property type="match status" value="1"/>
</dbReference>
<dbReference type="SUPFAM" id="SSF159127">
    <property type="entry name" value="HupF/HypC-like"/>
    <property type="match status" value="1"/>
</dbReference>
<dbReference type="PRINTS" id="PR00445">
    <property type="entry name" value="HUPFHYPC"/>
</dbReference>
<sequence>MCLGIPMKVIEKDGEKAFCDLGGSKREISLKLMPEVEVGDYVIVHAGFAIQKLDEEEAEETLKMLKEVNYI</sequence>
<dbReference type="GO" id="GO:1902670">
    <property type="term" value="F:carbon dioxide binding"/>
    <property type="evidence" value="ECO:0007669"/>
    <property type="project" value="TreeGrafter"/>
</dbReference>
<dbReference type="FunFam" id="2.30.30.140:FF:000022">
    <property type="entry name" value="Hydrogenase assembly chaperone HybG"/>
    <property type="match status" value="1"/>
</dbReference>
<dbReference type="Proteomes" id="UP000886110">
    <property type="component" value="Unassembled WGS sequence"/>
</dbReference>
<evidence type="ECO:0000313" key="2">
    <source>
        <dbReference type="EMBL" id="HHE04555.1"/>
    </source>
</evidence>
<dbReference type="PANTHER" id="PTHR35177:SF2">
    <property type="entry name" value="HYDROGENASE MATURATION FACTOR HYBG"/>
    <property type="match status" value="1"/>
</dbReference>
<reference evidence="2" key="1">
    <citation type="journal article" date="2020" name="mSystems">
        <title>Genome- and Community-Level Interaction Insights into Carbon Utilization and Element Cycling Functions of Hydrothermarchaeota in Hydrothermal Sediment.</title>
        <authorList>
            <person name="Zhou Z."/>
            <person name="Liu Y."/>
            <person name="Xu W."/>
            <person name="Pan J."/>
            <person name="Luo Z.H."/>
            <person name="Li M."/>
        </authorList>
    </citation>
    <scope>NUCLEOTIDE SEQUENCE [LARGE SCALE GENOMIC DNA]</scope>
    <source>
        <strain evidence="2">HyVt-74</strain>
    </source>
</reference>
<protein>
    <submittedName>
        <fullName evidence="2">HypC/HybG/HupF family hydrogenase formation chaperone</fullName>
    </submittedName>
</protein>
<dbReference type="InterPro" id="IPR001109">
    <property type="entry name" value="Hydrogenase_HupF/HypC"/>
</dbReference>
<dbReference type="NCBIfam" id="TIGR00074">
    <property type="entry name" value="hypC_hupF"/>
    <property type="match status" value="1"/>
</dbReference>
<evidence type="ECO:0000256" key="1">
    <source>
        <dbReference type="ARBA" id="ARBA00006018"/>
    </source>
</evidence>
<comment type="similarity">
    <text evidence="1">Belongs to the HupF/HypC family.</text>
</comment>
<dbReference type="GO" id="GO:0005506">
    <property type="term" value="F:iron ion binding"/>
    <property type="evidence" value="ECO:0007669"/>
    <property type="project" value="TreeGrafter"/>
</dbReference>
<accession>A0A7C5HMW2</accession>
<dbReference type="EMBL" id="DRTB01000045">
    <property type="protein sequence ID" value="HHE04555.1"/>
    <property type="molecule type" value="Genomic_DNA"/>
</dbReference>
<organism evidence="2">
    <name type="scientific">candidate division WOR-3 bacterium</name>
    <dbReference type="NCBI Taxonomy" id="2052148"/>
    <lineage>
        <taxon>Bacteria</taxon>
        <taxon>Bacteria division WOR-3</taxon>
    </lineage>
</organism>
<dbReference type="GO" id="GO:0051604">
    <property type="term" value="P:protein maturation"/>
    <property type="evidence" value="ECO:0007669"/>
    <property type="project" value="TreeGrafter"/>
</dbReference>
<gene>
    <name evidence="2" type="ORF">ENL19_00670</name>
</gene>
<dbReference type="PROSITE" id="PS01097">
    <property type="entry name" value="HUPF_HYPC"/>
    <property type="match status" value="1"/>
</dbReference>
<comment type="caution">
    <text evidence="2">The sequence shown here is derived from an EMBL/GenBank/DDBJ whole genome shotgun (WGS) entry which is preliminary data.</text>
</comment>